<dbReference type="EMBL" id="JAVMIP010000004">
    <property type="protein sequence ID" value="MDS3860529.1"/>
    <property type="molecule type" value="Genomic_DNA"/>
</dbReference>
<accession>A0AAE4FRU2</accession>
<name>A0AAE4FRU2_9CYAN</name>
<protein>
    <submittedName>
        <fullName evidence="1">Uncharacterized protein</fullName>
    </submittedName>
</protein>
<dbReference type="AlphaFoldDB" id="A0AAE4FRU2"/>
<dbReference type="RefSeq" id="WP_322877801.1">
    <property type="nucleotide sequence ID" value="NZ_JAVMIP010000004.1"/>
</dbReference>
<sequence length="50" mass="5521">MLGEIFCSVTYGHITPNQGYELEGLLGLEELIPDYEQIRSLGLIGELQPA</sequence>
<gene>
    <name evidence="1" type="ORF">RIF25_06865</name>
</gene>
<proteinExistence type="predicted"/>
<keyword evidence="2" id="KW-1185">Reference proteome</keyword>
<evidence type="ECO:0000313" key="2">
    <source>
        <dbReference type="Proteomes" id="UP001268256"/>
    </source>
</evidence>
<comment type="caution">
    <text evidence="1">The sequence shown here is derived from an EMBL/GenBank/DDBJ whole genome shotgun (WGS) entry which is preliminary data.</text>
</comment>
<evidence type="ECO:0000313" key="1">
    <source>
        <dbReference type="EMBL" id="MDS3860529.1"/>
    </source>
</evidence>
<organism evidence="1 2">
    <name type="scientific">Pseudocalidococcus azoricus BACA0444</name>
    <dbReference type="NCBI Taxonomy" id="2918990"/>
    <lineage>
        <taxon>Bacteria</taxon>
        <taxon>Bacillati</taxon>
        <taxon>Cyanobacteriota</taxon>
        <taxon>Cyanophyceae</taxon>
        <taxon>Acaryochloridales</taxon>
        <taxon>Thermosynechococcaceae</taxon>
        <taxon>Pseudocalidococcus</taxon>
        <taxon>Pseudocalidococcus azoricus</taxon>
    </lineage>
</organism>
<dbReference type="Proteomes" id="UP001268256">
    <property type="component" value="Unassembled WGS sequence"/>
</dbReference>
<reference evidence="2" key="1">
    <citation type="submission" date="2023-07" db="EMBL/GenBank/DDBJ databases">
        <authorList>
            <person name="Luz R."/>
            <person name="Cordeiro R."/>
            <person name="Fonseca A."/>
            <person name="Goncalves V."/>
        </authorList>
    </citation>
    <scope>NUCLEOTIDE SEQUENCE [LARGE SCALE GENOMIC DNA]</scope>
    <source>
        <strain evidence="2">BACA0444</strain>
    </source>
</reference>